<dbReference type="RefSeq" id="WP_123819794.1">
    <property type="nucleotide sequence ID" value="NZ_RKQG01000001.1"/>
</dbReference>
<gene>
    <name evidence="5" type="ORF">EDD38_5347</name>
</gene>
<accession>A0A3N4RVJ7</accession>
<evidence type="ECO:0000313" key="5">
    <source>
        <dbReference type="EMBL" id="RPE36966.1"/>
    </source>
</evidence>
<feature type="domain" description="HTH tetR-type" evidence="4">
    <location>
        <begin position="8"/>
        <end position="68"/>
    </location>
</feature>
<dbReference type="InterPro" id="IPR036271">
    <property type="entry name" value="Tet_transcr_reg_TetR-rel_C_sf"/>
</dbReference>
<dbReference type="SUPFAM" id="SSF48498">
    <property type="entry name" value="Tetracyclin repressor-like, C-terminal domain"/>
    <property type="match status" value="1"/>
</dbReference>
<dbReference type="PANTHER" id="PTHR30328:SF54">
    <property type="entry name" value="HTH-TYPE TRANSCRIPTIONAL REPRESSOR SCO4008"/>
    <property type="match status" value="1"/>
</dbReference>
<dbReference type="SUPFAM" id="SSF46689">
    <property type="entry name" value="Homeodomain-like"/>
    <property type="match status" value="1"/>
</dbReference>
<dbReference type="EMBL" id="RKQG01000001">
    <property type="protein sequence ID" value="RPE36966.1"/>
    <property type="molecule type" value="Genomic_DNA"/>
</dbReference>
<dbReference type="InterPro" id="IPR050109">
    <property type="entry name" value="HTH-type_TetR-like_transc_reg"/>
</dbReference>
<keyword evidence="6" id="KW-1185">Reference proteome</keyword>
<dbReference type="PROSITE" id="PS50977">
    <property type="entry name" value="HTH_TETR_2"/>
    <property type="match status" value="1"/>
</dbReference>
<dbReference type="AlphaFoldDB" id="A0A3N4RVJ7"/>
<name>A0A3N4RVJ7_9ACTN</name>
<organism evidence="5 6">
    <name type="scientific">Kitasatospora cineracea</name>
    <dbReference type="NCBI Taxonomy" id="88074"/>
    <lineage>
        <taxon>Bacteria</taxon>
        <taxon>Bacillati</taxon>
        <taxon>Actinomycetota</taxon>
        <taxon>Actinomycetes</taxon>
        <taxon>Kitasatosporales</taxon>
        <taxon>Streptomycetaceae</taxon>
        <taxon>Kitasatospora</taxon>
    </lineage>
</organism>
<evidence type="ECO:0000313" key="6">
    <source>
        <dbReference type="Proteomes" id="UP000266906"/>
    </source>
</evidence>
<sequence length="213" mass="23051">MTPPPGADSTRDRIVAAATAEFARHGIAGARVERIAKAARTSKERLYAYFRSKEELYATVAAAELTAVAEATRLDPTDLPAYAGRLHDYFSAHPDRLRLMSWGRLELTPGDGPAPDGDPVGATVRHKTEQLRLAQRAGHLDPSWDPLDVLVLLNQLATSWAGQSELLPADEEQRTAFLAARRAAVVTAVQRLFPPSPASHPSTTSPTSRAPQD</sequence>
<proteinExistence type="predicted"/>
<dbReference type="Gene3D" id="1.10.357.10">
    <property type="entry name" value="Tetracycline Repressor, domain 2"/>
    <property type="match status" value="1"/>
</dbReference>
<keyword evidence="1 2" id="KW-0238">DNA-binding</keyword>
<feature type="region of interest" description="Disordered" evidence="3">
    <location>
        <begin position="192"/>
        <end position="213"/>
    </location>
</feature>
<protein>
    <submittedName>
        <fullName evidence="5">TetR family transcriptional regulator</fullName>
    </submittedName>
</protein>
<dbReference type="GO" id="GO:0003677">
    <property type="term" value="F:DNA binding"/>
    <property type="evidence" value="ECO:0007669"/>
    <property type="project" value="UniProtKB-UniRule"/>
</dbReference>
<dbReference type="InterPro" id="IPR041467">
    <property type="entry name" value="Sco4008_C"/>
</dbReference>
<feature type="DNA-binding region" description="H-T-H motif" evidence="2">
    <location>
        <begin position="31"/>
        <end position="50"/>
    </location>
</feature>
<dbReference type="Pfam" id="PF17926">
    <property type="entry name" value="TetR_C_21"/>
    <property type="match status" value="1"/>
</dbReference>
<comment type="caution">
    <text evidence="5">The sequence shown here is derived from an EMBL/GenBank/DDBJ whole genome shotgun (WGS) entry which is preliminary data.</text>
</comment>
<evidence type="ECO:0000256" key="2">
    <source>
        <dbReference type="PROSITE-ProRule" id="PRU00335"/>
    </source>
</evidence>
<dbReference type="PANTHER" id="PTHR30328">
    <property type="entry name" value="TRANSCRIPTIONAL REPRESSOR"/>
    <property type="match status" value="1"/>
</dbReference>
<dbReference type="InterPro" id="IPR001647">
    <property type="entry name" value="HTH_TetR"/>
</dbReference>
<evidence type="ECO:0000259" key="4">
    <source>
        <dbReference type="PROSITE" id="PS50977"/>
    </source>
</evidence>
<dbReference type="Pfam" id="PF00440">
    <property type="entry name" value="TetR_N"/>
    <property type="match status" value="1"/>
</dbReference>
<dbReference type="GO" id="GO:0006355">
    <property type="term" value="P:regulation of DNA-templated transcription"/>
    <property type="evidence" value="ECO:0007669"/>
    <property type="project" value="UniProtKB-ARBA"/>
</dbReference>
<feature type="compositionally biased region" description="Low complexity" evidence="3">
    <location>
        <begin position="199"/>
        <end position="213"/>
    </location>
</feature>
<reference evidence="5 6" key="1">
    <citation type="submission" date="2018-11" db="EMBL/GenBank/DDBJ databases">
        <title>Sequencing the genomes of 1000 actinobacteria strains.</title>
        <authorList>
            <person name="Klenk H.-P."/>
        </authorList>
    </citation>
    <scope>NUCLEOTIDE SEQUENCE [LARGE SCALE GENOMIC DNA]</scope>
    <source>
        <strain evidence="5 6">DSM 44781</strain>
    </source>
</reference>
<dbReference type="Proteomes" id="UP000266906">
    <property type="component" value="Unassembled WGS sequence"/>
</dbReference>
<dbReference type="PRINTS" id="PR00455">
    <property type="entry name" value="HTHTETR"/>
</dbReference>
<evidence type="ECO:0000256" key="3">
    <source>
        <dbReference type="SAM" id="MobiDB-lite"/>
    </source>
</evidence>
<evidence type="ECO:0000256" key="1">
    <source>
        <dbReference type="ARBA" id="ARBA00023125"/>
    </source>
</evidence>
<dbReference type="InterPro" id="IPR009057">
    <property type="entry name" value="Homeodomain-like_sf"/>
</dbReference>